<protein>
    <submittedName>
        <fullName evidence="2">Uncharacterized protein</fullName>
    </submittedName>
</protein>
<reference evidence="2" key="1">
    <citation type="submission" date="2018-10" db="EMBL/GenBank/DDBJ databases">
        <title>Population genomic analysis revealed the cold adaptation of white poplar.</title>
        <authorList>
            <person name="Liu Y.-J."/>
        </authorList>
    </citation>
    <scope>NUCLEOTIDE SEQUENCE [LARGE SCALE GENOMIC DNA]</scope>
    <source>
        <strain evidence="2">PAL-ZL1</strain>
    </source>
</reference>
<gene>
    <name evidence="2" type="ORF">D5086_0000126800</name>
</gene>
<sequence length="145" mass="16030">MPNLSLLSHLHGHLAGDVQLDWKKRMKIAIGSAEGLLEPENRPTMKVVVSMLKGYDPRGKVMQTRIKSVKYKEELQELDQTSDGENDGGGLDEELLELDQTSDGENDGGGLEESTECGVFGPMEVQNMQDPYMRHGDGKKIGKNM</sequence>
<dbReference type="STRING" id="43335.A0A4U5QCF1"/>
<evidence type="ECO:0000313" key="2">
    <source>
        <dbReference type="EMBL" id="TKS06065.1"/>
    </source>
</evidence>
<comment type="caution">
    <text evidence="2">The sequence shown here is derived from an EMBL/GenBank/DDBJ whole genome shotgun (WGS) entry which is preliminary data.</text>
</comment>
<organism evidence="2">
    <name type="scientific">Populus alba</name>
    <name type="common">White poplar</name>
    <dbReference type="NCBI Taxonomy" id="43335"/>
    <lineage>
        <taxon>Eukaryota</taxon>
        <taxon>Viridiplantae</taxon>
        <taxon>Streptophyta</taxon>
        <taxon>Embryophyta</taxon>
        <taxon>Tracheophyta</taxon>
        <taxon>Spermatophyta</taxon>
        <taxon>Magnoliopsida</taxon>
        <taxon>eudicotyledons</taxon>
        <taxon>Gunneridae</taxon>
        <taxon>Pentapetalae</taxon>
        <taxon>rosids</taxon>
        <taxon>fabids</taxon>
        <taxon>Malpighiales</taxon>
        <taxon>Salicaceae</taxon>
        <taxon>Saliceae</taxon>
        <taxon>Populus</taxon>
    </lineage>
</organism>
<name>A0A4U5QCF1_POPAL</name>
<proteinExistence type="predicted"/>
<evidence type="ECO:0000256" key="1">
    <source>
        <dbReference type="SAM" id="MobiDB-lite"/>
    </source>
</evidence>
<dbReference type="AlphaFoldDB" id="A0A4U5QCF1"/>
<feature type="compositionally biased region" description="Acidic residues" evidence="1">
    <location>
        <begin position="76"/>
        <end position="106"/>
    </location>
</feature>
<feature type="region of interest" description="Disordered" evidence="1">
    <location>
        <begin position="73"/>
        <end position="117"/>
    </location>
</feature>
<accession>A0A4U5QCF1</accession>
<dbReference type="EMBL" id="RCHU01000361">
    <property type="protein sequence ID" value="TKS06065.1"/>
    <property type="molecule type" value="Genomic_DNA"/>
</dbReference>